<protein>
    <submittedName>
        <fullName evidence="2">Translation initiation factor IF-2</fullName>
    </submittedName>
</protein>
<comment type="caution">
    <text evidence="2">The sequence shown here is derived from an EMBL/GenBank/DDBJ whole genome shotgun (WGS) entry which is preliminary data.</text>
</comment>
<evidence type="ECO:0000313" key="2">
    <source>
        <dbReference type="EMBL" id="KAI2668979.1"/>
    </source>
</evidence>
<organism evidence="2 3">
    <name type="scientific">Labeo rohita</name>
    <name type="common">Indian major carp</name>
    <name type="synonym">Cyprinus rohita</name>
    <dbReference type="NCBI Taxonomy" id="84645"/>
    <lineage>
        <taxon>Eukaryota</taxon>
        <taxon>Metazoa</taxon>
        <taxon>Chordata</taxon>
        <taxon>Craniata</taxon>
        <taxon>Vertebrata</taxon>
        <taxon>Euteleostomi</taxon>
        <taxon>Actinopterygii</taxon>
        <taxon>Neopterygii</taxon>
        <taxon>Teleostei</taxon>
        <taxon>Ostariophysi</taxon>
        <taxon>Cypriniformes</taxon>
        <taxon>Cyprinidae</taxon>
        <taxon>Labeoninae</taxon>
        <taxon>Labeonini</taxon>
        <taxon>Labeo</taxon>
    </lineage>
</organism>
<keyword evidence="2" id="KW-0648">Protein biosynthesis</keyword>
<gene>
    <name evidence="2" type="ORF">H4Q32_030610</name>
</gene>
<dbReference type="GO" id="GO:0003743">
    <property type="term" value="F:translation initiation factor activity"/>
    <property type="evidence" value="ECO:0007669"/>
    <property type="project" value="UniProtKB-KW"/>
</dbReference>
<dbReference type="Proteomes" id="UP000830375">
    <property type="component" value="Unassembled WGS sequence"/>
</dbReference>
<sequence length="266" mass="28743">MLELVLGNETKSTLPVLTTLCLIKLTSGSNTLHKSPVTEYFTTQRSSSFQKHRSPWIQHHASSASAKTFFKWVLTISFVPGYLEEKIHWTLEQYIDYALLLAGSPFTVGVADEEPCYPPVSAKPGNFSIMSGIIQVMSEPYPAMPACPESAPVMAALPQPAHKMAAISKPVHKMAAIPEPVHKMATIPKPVHKMAAIPKPVHKMAVPSESPAKMAAMPEPHRSKIVSSKSHLAMSVAPKANQVMADPPMSSQGCTFSAKSSDSCVS</sequence>
<name>A0ABQ8N1K6_LABRO</name>
<accession>A0ABQ8N1K6</accession>
<dbReference type="EMBL" id="JACTAM010000001">
    <property type="protein sequence ID" value="KAI2668979.1"/>
    <property type="molecule type" value="Genomic_DNA"/>
</dbReference>
<keyword evidence="3" id="KW-1185">Reference proteome</keyword>
<evidence type="ECO:0000313" key="3">
    <source>
        <dbReference type="Proteomes" id="UP000830375"/>
    </source>
</evidence>
<proteinExistence type="predicted"/>
<keyword evidence="2" id="KW-0396">Initiation factor</keyword>
<feature type="region of interest" description="Disordered" evidence="1">
    <location>
        <begin position="243"/>
        <end position="266"/>
    </location>
</feature>
<reference evidence="2 3" key="1">
    <citation type="submission" date="2022-01" db="EMBL/GenBank/DDBJ databases">
        <title>A high-quality chromosome-level genome assembly of rohu carp, Labeo rohita.</title>
        <authorList>
            <person name="Arick M.A. II"/>
            <person name="Hsu C.-Y."/>
            <person name="Magbanua Z."/>
            <person name="Pechanova O."/>
            <person name="Grover C."/>
            <person name="Miller E."/>
            <person name="Thrash A."/>
            <person name="Ezzel L."/>
            <person name="Alam S."/>
            <person name="Benzie J."/>
            <person name="Hamilton M."/>
            <person name="Karsi A."/>
            <person name="Lawrence M.L."/>
            <person name="Peterson D.G."/>
        </authorList>
    </citation>
    <scope>NUCLEOTIDE SEQUENCE [LARGE SCALE GENOMIC DNA]</scope>
    <source>
        <strain evidence="3">BAU-BD-2019</strain>
        <tissue evidence="2">Blood</tissue>
    </source>
</reference>
<evidence type="ECO:0000256" key="1">
    <source>
        <dbReference type="SAM" id="MobiDB-lite"/>
    </source>
</evidence>
<feature type="compositionally biased region" description="Polar residues" evidence="1">
    <location>
        <begin position="249"/>
        <end position="266"/>
    </location>
</feature>